<reference evidence="2" key="2">
    <citation type="submission" date="2021-04" db="EMBL/GenBank/DDBJ databases">
        <authorList>
            <person name="Podell S."/>
        </authorList>
    </citation>
    <scope>NUCLEOTIDE SEQUENCE</scope>
    <source>
        <strain evidence="2">Hildebrandi</strain>
    </source>
</reference>
<feature type="compositionally biased region" description="Basic and acidic residues" evidence="1">
    <location>
        <begin position="166"/>
        <end position="175"/>
    </location>
</feature>
<evidence type="ECO:0000313" key="3">
    <source>
        <dbReference type="Proteomes" id="UP000693970"/>
    </source>
</evidence>
<gene>
    <name evidence="2" type="ORF">IV203_007500</name>
</gene>
<reference evidence="2" key="1">
    <citation type="journal article" date="2021" name="Sci. Rep.">
        <title>Diploid genomic architecture of Nitzschia inconspicua, an elite biomass production diatom.</title>
        <authorList>
            <person name="Oliver A."/>
            <person name="Podell S."/>
            <person name="Pinowska A."/>
            <person name="Traller J.C."/>
            <person name="Smith S.R."/>
            <person name="McClure R."/>
            <person name="Beliaev A."/>
            <person name="Bohutskyi P."/>
            <person name="Hill E.A."/>
            <person name="Rabines A."/>
            <person name="Zheng H."/>
            <person name="Allen L.Z."/>
            <person name="Kuo A."/>
            <person name="Grigoriev I.V."/>
            <person name="Allen A.E."/>
            <person name="Hazlebeck D."/>
            <person name="Allen E.E."/>
        </authorList>
    </citation>
    <scope>NUCLEOTIDE SEQUENCE</scope>
    <source>
        <strain evidence="2">Hildebrandi</strain>
    </source>
</reference>
<comment type="caution">
    <text evidence="2">The sequence shown here is derived from an EMBL/GenBank/DDBJ whole genome shotgun (WGS) entry which is preliminary data.</text>
</comment>
<feature type="compositionally biased region" description="Basic and acidic residues" evidence="1">
    <location>
        <begin position="93"/>
        <end position="104"/>
    </location>
</feature>
<feature type="compositionally biased region" description="Basic and acidic residues" evidence="1">
    <location>
        <begin position="191"/>
        <end position="203"/>
    </location>
</feature>
<evidence type="ECO:0000313" key="2">
    <source>
        <dbReference type="EMBL" id="KAG7342407.1"/>
    </source>
</evidence>
<evidence type="ECO:0000256" key="1">
    <source>
        <dbReference type="SAM" id="MobiDB-lite"/>
    </source>
</evidence>
<feature type="compositionally biased region" description="Polar residues" evidence="1">
    <location>
        <begin position="179"/>
        <end position="190"/>
    </location>
</feature>
<dbReference type="EMBL" id="JAGRRH010000025">
    <property type="protein sequence ID" value="KAG7342407.1"/>
    <property type="molecule type" value="Genomic_DNA"/>
</dbReference>
<dbReference type="AlphaFoldDB" id="A0A9K3KEV9"/>
<feature type="region of interest" description="Disordered" evidence="1">
    <location>
        <begin position="519"/>
        <end position="556"/>
    </location>
</feature>
<protein>
    <submittedName>
        <fullName evidence="2">Uncharacterized protein</fullName>
    </submittedName>
</protein>
<feature type="region of interest" description="Disordered" evidence="1">
    <location>
        <begin position="166"/>
        <end position="203"/>
    </location>
</feature>
<feature type="region of interest" description="Disordered" evidence="1">
    <location>
        <begin position="61"/>
        <end position="104"/>
    </location>
</feature>
<organism evidence="2 3">
    <name type="scientific">Nitzschia inconspicua</name>
    <dbReference type="NCBI Taxonomy" id="303405"/>
    <lineage>
        <taxon>Eukaryota</taxon>
        <taxon>Sar</taxon>
        <taxon>Stramenopiles</taxon>
        <taxon>Ochrophyta</taxon>
        <taxon>Bacillariophyta</taxon>
        <taxon>Bacillariophyceae</taxon>
        <taxon>Bacillariophycidae</taxon>
        <taxon>Bacillariales</taxon>
        <taxon>Bacillariaceae</taxon>
        <taxon>Nitzschia</taxon>
    </lineage>
</organism>
<accession>A0A9K3KEV9</accession>
<dbReference type="Proteomes" id="UP000693970">
    <property type="component" value="Unassembled WGS sequence"/>
</dbReference>
<keyword evidence="3" id="KW-1185">Reference proteome</keyword>
<proteinExistence type="predicted"/>
<sequence length="556" mass="62758">MEDGSVVEGDAISVFSSVISSRSVVRMTEAFMDELCMSIENDLLGSDENYKDAIRDYRKYKQSRSHSSSDYDTEEEETILSSSFGTYSDGDIESLRSEPSEGNRTRSMIQALFLTALPSRKNMKLGAEPLHKSSHGVSAVEVEPMYNTGPDASLDSVEVVSLKDDLDNKASKQVDSDPASDSSTEVATEDSSSHGDTTEDTRTLDTIVVNDFFTPNEQKESVPSELRNAQCSILDTSSHHSDRAVEEKSPIAETLSNHLRQRHAIYVWHVSVLQQKMQEQQEGDKVSKGGFWSFIHPTRKPRSIQEYDQTMVRALSLSASHNPVGSFEDSACDISEFWPFFSRRGQDMKSRKDHVRRKLQQNAKMVNVPLKLQKRIEESKRNHQSEGRGWHQRQEDLKKKVVSTAKKSFFLLHAGAKADVLYIAMKLKKRALKLHEMLSLLNLKILNRSNKEDTVVSVDVFEEDSIEHLEESVELVQTLSVEANCTKQQKPITESKIMNHFKHPQKWKVSDCLSLSTSPQQSFSSDGGSKRNALYYNDSPESARNEEETDGIEVIM</sequence>
<name>A0A9K3KEV9_9STRA</name>
<feature type="compositionally biased region" description="Acidic residues" evidence="1">
    <location>
        <begin position="547"/>
        <end position="556"/>
    </location>
</feature>